<dbReference type="PANTHER" id="PTHR34580:SF9">
    <property type="entry name" value="SLL5097 PROTEIN"/>
    <property type="match status" value="1"/>
</dbReference>
<dbReference type="PANTHER" id="PTHR34580">
    <property type="match status" value="1"/>
</dbReference>
<dbReference type="STRING" id="478744.SAMN05444359_101210"/>
<dbReference type="OrthoDB" id="43316at2"/>
<dbReference type="GO" id="GO:0003677">
    <property type="term" value="F:DNA binding"/>
    <property type="evidence" value="ECO:0007669"/>
    <property type="project" value="UniProtKB-KW"/>
</dbReference>
<dbReference type="Pfam" id="PF13280">
    <property type="entry name" value="WYL"/>
    <property type="match status" value="1"/>
</dbReference>
<dbReference type="Pfam" id="PF25583">
    <property type="entry name" value="WCX"/>
    <property type="match status" value="1"/>
</dbReference>
<evidence type="ECO:0000313" key="4">
    <source>
        <dbReference type="Proteomes" id="UP000199021"/>
    </source>
</evidence>
<dbReference type="Proteomes" id="UP000199021">
    <property type="component" value="Unassembled WGS sequence"/>
</dbReference>
<dbReference type="InterPro" id="IPR026881">
    <property type="entry name" value="WYL_dom"/>
</dbReference>
<feature type="domain" description="WCX" evidence="2">
    <location>
        <begin position="253"/>
        <end position="330"/>
    </location>
</feature>
<organism evidence="3 4">
    <name type="scientific">Neolewinella agarilytica</name>
    <dbReference type="NCBI Taxonomy" id="478744"/>
    <lineage>
        <taxon>Bacteria</taxon>
        <taxon>Pseudomonadati</taxon>
        <taxon>Bacteroidota</taxon>
        <taxon>Saprospiria</taxon>
        <taxon>Saprospirales</taxon>
        <taxon>Lewinellaceae</taxon>
        <taxon>Neolewinella</taxon>
    </lineage>
</organism>
<name>A0A1H8Z7I7_9BACT</name>
<dbReference type="InParanoid" id="A0A1H8Z7I7"/>
<feature type="domain" description="WYL" evidence="1">
    <location>
        <begin position="154"/>
        <end position="220"/>
    </location>
</feature>
<dbReference type="EMBL" id="FOFB01000001">
    <property type="protein sequence ID" value="SEP60429.1"/>
    <property type="molecule type" value="Genomic_DNA"/>
</dbReference>
<reference evidence="4" key="1">
    <citation type="submission" date="2016-10" db="EMBL/GenBank/DDBJ databases">
        <authorList>
            <person name="Varghese N."/>
            <person name="Submissions S."/>
        </authorList>
    </citation>
    <scope>NUCLEOTIDE SEQUENCE [LARGE SCALE GENOMIC DNA]</scope>
    <source>
        <strain evidence="4">DSM 24740</strain>
    </source>
</reference>
<sequence length="337" mass="39074">MGKTAEIRCRAIDRTLRNNPNGVSWQQLAEACYQSFVTLGWEDRQPPSRRTILEDIRTMRSGELGQSAPIEYLKGSGYRYEYRDFELNPEPLGFDDLLTLRNLVDWAEQLTYGQLPADFSDAIQRLARHLHTQVQRQVPSIKLDRPGGLDGRENMQPLHHAILSKTAVRITYQEYLSEQKEFTLSPFLLKEYNRRWFLVAYDHDAEQLWTFPLDRIITVEKLALTKFFDSPRLQPLNWLDPIIGVIRPPAEEAVEVTLRTTRLQACYFRTKPLHHSQQELTPVGTERPIFSLTIIPNPELEMQLLSFGAAVEVLTPARLREKIALQIKEAMNLYEVN</sequence>
<dbReference type="InterPro" id="IPR057727">
    <property type="entry name" value="WCX_dom"/>
</dbReference>
<evidence type="ECO:0000259" key="2">
    <source>
        <dbReference type="Pfam" id="PF25583"/>
    </source>
</evidence>
<dbReference type="InterPro" id="IPR051534">
    <property type="entry name" value="CBASS_pafABC_assoc_protein"/>
</dbReference>
<evidence type="ECO:0000313" key="3">
    <source>
        <dbReference type="EMBL" id="SEP60429.1"/>
    </source>
</evidence>
<accession>A0A1H8Z7I7</accession>
<keyword evidence="4" id="KW-1185">Reference proteome</keyword>
<dbReference type="PROSITE" id="PS52050">
    <property type="entry name" value="WYL"/>
    <property type="match status" value="1"/>
</dbReference>
<evidence type="ECO:0000259" key="1">
    <source>
        <dbReference type="Pfam" id="PF13280"/>
    </source>
</evidence>
<proteinExistence type="predicted"/>
<dbReference type="RefSeq" id="WP_090164945.1">
    <property type="nucleotide sequence ID" value="NZ_FOFB01000001.1"/>
</dbReference>
<gene>
    <name evidence="3" type="ORF">SAMN05444359_101210</name>
</gene>
<protein>
    <submittedName>
        <fullName evidence="3">Predicted DNA-binding transcriptional regulator YafY, contains an HTH and WYL domains</fullName>
    </submittedName>
</protein>
<keyword evidence="3" id="KW-0238">DNA-binding</keyword>
<dbReference type="AlphaFoldDB" id="A0A1H8Z7I7"/>